<name>A0A9Q8SIB2_9PEZI</name>
<proteinExistence type="predicted"/>
<evidence type="ECO:0000313" key="2">
    <source>
        <dbReference type="EMBL" id="UQC77922.1"/>
    </source>
</evidence>
<protein>
    <submittedName>
        <fullName evidence="2">Uncharacterized protein</fullName>
    </submittedName>
</protein>
<evidence type="ECO:0000313" key="3">
    <source>
        <dbReference type="Proteomes" id="UP000830671"/>
    </source>
</evidence>
<dbReference type="AlphaFoldDB" id="A0A9Q8SIB2"/>
<accession>A0A9Q8SIB2</accession>
<organism evidence="2 3">
    <name type="scientific">Colletotrichum lupini</name>
    <dbReference type="NCBI Taxonomy" id="145971"/>
    <lineage>
        <taxon>Eukaryota</taxon>
        <taxon>Fungi</taxon>
        <taxon>Dikarya</taxon>
        <taxon>Ascomycota</taxon>
        <taxon>Pezizomycotina</taxon>
        <taxon>Sordariomycetes</taxon>
        <taxon>Hypocreomycetidae</taxon>
        <taxon>Glomerellales</taxon>
        <taxon>Glomerellaceae</taxon>
        <taxon>Colletotrichum</taxon>
        <taxon>Colletotrichum acutatum species complex</taxon>
    </lineage>
</organism>
<dbReference type="RefSeq" id="XP_049139560.1">
    <property type="nucleotide sequence ID" value="XM_049282417.1"/>
</dbReference>
<feature type="region of interest" description="Disordered" evidence="1">
    <location>
        <begin position="20"/>
        <end position="43"/>
    </location>
</feature>
<evidence type="ECO:0000256" key="1">
    <source>
        <dbReference type="SAM" id="MobiDB-lite"/>
    </source>
</evidence>
<keyword evidence="3" id="KW-1185">Reference proteome</keyword>
<dbReference type="EMBL" id="CP019474">
    <property type="protein sequence ID" value="UQC77922.1"/>
    <property type="molecule type" value="Genomic_DNA"/>
</dbReference>
<dbReference type="Proteomes" id="UP000830671">
    <property type="component" value="Chromosome 2"/>
</dbReference>
<gene>
    <name evidence="2" type="ORF">CLUP02_03395</name>
</gene>
<sequence length="65" mass="7507">MTKKELPFFRNWTREIKKTPTPQTLLVPRTQSPPPPHLLIRSNFTSPLQGTRRKDSVCGECMLPC</sequence>
<reference evidence="2" key="1">
    <citation type="journal article" date="2021" name="Mol. Plant Microbe Interact.">
        <title>Complete Genome Sequence of the Plant-Pathogenic Fungus Colletotrichum lupini.</title>
        <authorList>
            <person name="Baroncelli R."/>
            <person name="Pensec F."/>
            <person name="Da Lio D."/>
            <person name="Boufleur T."/>
            <person name="Vicente I."/>
            <person name="Sarrocco S."/>
            <person name="Picot A."/>
            <person name="Baraldi E."/>
            <person name="Sukno S."/>
            <person name="Thon M."/>
            <person name="Le Floch G."/>
        </authorList>
    </citation>
    <scope>NUCLEOTIDE SEQUENCE</scope>
    <source>
        <strain evidence="2">IMI 504893</strain>
    </source>
</reference>
<dbReference type="KEGG" id="clup:CLUP02_03395"/>
<dbReference type="GeneID" id="73337427"/>